<dbReference type="InterPro" id="IPR007197">
    <property type="entry name" value="rSAM"/>
</dbReference>
<dbReference type="InterPro" id="IPR058240">
    <property type="entry name" value="rSAM_sf"/>
</dbReference>
<dbReference type="Gene3D" id="3.40.50.280">
    <property type="entry name" value="Cobalamin-binding domain"/>
    <property type="match status" value="1"/>
</dbReference>
<dbReference type="GO" id="GO:0032259">
    <property type="term" value="P:methylation"/>
    <property type="evidence" value="ECO:0007669"/>
    <property type="project" value="UniProtKB-KW"/>
</dbReference>
<evidence type="ECO:0000256" key="5">
    <source>
        <dbReference type="ARBA" id="ARBA00023014"/>
    </source>
</evidence>
<evidence type="ECO:0000256" key="4">
    <source>
        <dbReference type="ARBA" id="ARBA00023004"/>
    </source>
</evidence>
<dbReference type="GO" id="GO:0008168">
    <property type="term" value="F:methyltransferase activity"/>
    <property type="evidence" value="ECO:0007669"/>
    <property type="project" value="UniProtKB-KW"/>
</dbReference>
<dbReference type="GO" id="GO:0046872">
    <property type="term" value="F:metal ion binding"/>
    <property type="evidence" value="ECO:0007669"/>
    <property type="project" value="UniProtKB-KW"/>
</dbReference>
<dbReference type="PANTHER" id="PTHR43409:SF3">
    <property type="entry name" value="HYPOTHETICAL METHYLTRANSFERASE"/>
    <property type="match status" value="1"/>
</dbReference>
<dbReference type="InterPro" id="IPR034530">
    <property type="entry name" value="HpnP-like"/>
</dbReference>
<evidence type="ECO:0000256" key="1">
    <source>
        <dbReference type="ARBA" id="ARBA00001966"/>
    </source>
</evidence>
<keyword evidence="4" id="KW-0408">Iron</keyword>
<dbReference type="SUPFAM" id="SSF102114">
    <property type="entry name" value="Radical SAM enzymes"/>
    <property type="match status" value="1"/>
</dbReference>
<dbReference type="SMART" id="SM00729">
    <property type="entry name" value="Elp3"/>
    <property type="match status" value="1"/>
</dbReference>
<comment type="cofactor">
    <cofactor evidence="1">
        <name>[4Fe-4S] cluster</name>
        <dbReference type="ChEBI" id="CHEBI:49883"/>
    </cofactor>
</comment>
<dbReference type="InterPro" id="IPR006638">
    <property type="entry name" value="Elp3/MiaA/NifB-like_rSAM"/>
</dbReference>
<dbReference type="GO" id="GO:0031419">
    <property type="term" value="F:cobalamin binding"/>
    <property type="evidence" value="ECO:0007669"/>
    <property type="project" value="InterPro"/>
</dbReference>
<dbReference type="AlphaFoldDB" id="A0A485LY94"/>
<dbReference type="SFLD" id="SFLDF00303">
    <property type="entry name" value="hopanoid_C2-methyltransferase"/>
    <property type="match status" value="1"/>
</dbReference>
<dbReference type="CDD" id="cd01335">
    <property type="entry name" value="Radical_SAM"/>
    <property type="match status" value="1"/>
</dbReference>
<dbReference type="PROSITE" id="PS51918">
    <property type="entry name" value="RADICAL_SAM"/>
    <property type="match status" value="1"/>
</dbReference>
<protein>
    <submittedName>
        <fullName evidence="7">Putative enzyme</fullName>
        <ecNumber evidence="7">2.1.1.-</ecNumber>
    </submittedName>
</protein>
<evidence type="ECO:0000259" key="6">
    <source>
        <dbReference type="PROSITE" id="PS51918"/>
    </source>
</evidence>
<dbReference type="EMBL" id="CAADRM010000079">
    <property type="protein sequence ID" value="VFU13325.1"/>
    <property type="molecule type" value="Genomic_DNA"/>
</dbReference>
<dbReference type="Pfam" id="PF13282">
    <property type="entry name" value="DUF4070"/>
    <property type="match status" value="1"/>
</dbReference>
<keyword evidence="3" id="KW-0479">Metal-binding</keyword>
<keyword evidence="5" id="KW-0411">Iron-sulfur</keyword>
<dbReference type="InterPro" id="IPR006158">
    <property type="entry name" value="Cobalamin-bd"/>
</dbReference>
<evidence type="ECO:0000313" key="7">
    <source>
        <dbReference type="EMBL" id="VFU13325.1"/>
    </source>
</evidence>
<dbReference type="Pfam" id="PF02310">
    <property type="entry name" value="B12-binding"/>
    <property type="match status" value="1"/>
</dbReference>
<organism evidence="7">
    <name type="scientific">anaerobic digester metagenome</name>
    <dbReference type="NCBI Taxonomy" id="1263854"/>
    <lineage>
        <taxon>unclassified sequences</taxon>
        <taxon>metagenomes</taxon>
        <taxon>ecological metagenomes</taxon>
    </lineage>
</organism>
<feature type="domain" description="Radical SAM core" evidence="6">
    <location>
        <begin position="161"/>
        <end position="403"/>
    </location>
</feature>
<dbReference type="GO" id="GO:0051536">
    <property type="term" value="F:iron-sulfur cluster binding"/>
    <property type="evidence" value="ECO:0007669"/>
    <property type="project" value="UniProtKB-KW"/>
</dbReference>
<dbReference type="PANTHER" id="PTHR43409">
    <property type="entry name" value="ANAEROBIC MAGNESIUM-PROTOPORPHYRIN IX MONOMETHYL ESTER CYCLASE-RELATED"/>
    <property type="match status" value="1"/>
</dbReference>
<proteinExistence type="predicted"/>
<dbReference type="SFLD" id="SFLDG01082">
    <property type="entry name" value="B12-binding_domain_containing"/>
    <property type="match status" value="1"/>
</dbReference>
<sequence>MKILLVYPEIPDTFWSFKHALKFVSKKAAFPPLSLLTIAAAIPAGWEKRLVDTNVRRLKDTDILWADYVCISAMHVQKKSAGEIISRCRKYGKKIIAGGPYFTTSTQDFAEIDHLVLGEAEGILPELFSDIGRGGGRHVYEAEVHPDLALTPVPDWSIINFRDYDSMLVQFSRGCPFDCEFCDIVLLNGRNQRTKSPEQFIGEIDSLYRAGWRGAVFIVDDNFIGSKAKVKAMLSQLAGWMDRNGRPFHFFTEASINLADDEELMDLMARAGFNKVFVGIETPNVESLKETNKYQNTKKDLLQSVRAIQSRGMEVMGGFIVGFDNDTESIFQRQIEFIQKSGITMAMVGVLNALPGTKLWNRLRKEGRLIGESLGDNTAACVNFIPRMGMEKLMDGYRSVLETIYSPESYYRRCVTFLKSYRQQTVSKINASGVLAFFKSIWHMGIKNEEGFRRYFWSLLLKSLLINPKTFGEAVRLMIVGFHFRKSMCSSRSLPQETYRFAGLEGTALMGPIPAPGNESEDRTAHP</sequence>
<dbReference type="Gene3D" id="3.80.30.20">
    <property type="entry name" value="tm_1862 like domain"/>
    <property type="match status" value="1"/>
</dbReference>
<dbReference type="EC" id="2.1.1.-" evidence="7"/>
<name>A0A485LY94_9ZZZZ</name>
<reference evidence="7" key="1">
    <citation type="submission" date="2019-03" db="EMBL/GenBank/DDBJ databases">
        <authorList>
            <person name="Hao L."/>
        </authorList>
    </citation>
    <scope>NUCLEOTIDE SEQUENCE</scope>
</reference>
<dbReference type="SFLD" id="SFLDG01123">
    <property type="entry name" value="methyltransferase_(Class_B)"/>
    <property type="match status" value="1"/>
</dbReference>
<keyword evidence="7" id="KW-0489">Methyltransferase</keyword>
<dbReference type="InterPro" id="IPR034466">
    <property type="entry name" value="Methyltransferase_Class_B"/>
</dbReference>
<dbReference type="InterPro" id="IPR025274">
    <property type="entry name" value="DUF4070"/>
</dbReference>
<keyword evidence="7" id="KW-0808">Transferase</keyword>
<dbReference type="InterPro" id="IPR051198">
    <property type="entry name" value="BchE-like"/>
</dbReference>
<gene>
    <name evidence="7" type="ORF">SCFA_180013</name>
</gene>
<accession>A0A485LY94</accession>
<evidence type="ECO:0000256" key="2">
    <source>
        <dbReference type="ARBA" id="ARBA00022691"/>
    </source>
</evidence>
<evidence type="ECO:0000256" key="3">
    <source>
        <dbReference type="ARBA" id="ARBA00022723"/>
    </source>
</evidence>
<dbReference type="InterPro" id="IPR023404">
    <property type="entry name" value="rSAM_horseshoe"/>
</dbReference>
<dbReference type="Pfam" id="PF04055">
    <property type="entry name" value="Radical_SAM"/>
    <property type="match status" value="1"/>
</dbReference>
<dbReference type="SFLD" id="SFLDS00029">
    <property type="entry name" value="Radical_SAM"/>
    <property type="match status" value="1"/>
</dbReference>
<keyword evidence="2" id="KW-0949">S-adenosyl-L-methionine</keyword>
<dbReference type="GO" id="GO:0005829">
    <property type="term" value="C:cytosol"/>
    <property type="evidence" value="ECO:0007669"/>
    <property type="project" value="TreeGrafter"/>
</dbReference>